<evidence type="ECO:0000313" key="4">
    <source>
        <dbReference type="EMBL" id="OXV10923.1"/>
    </source>
</evidence>
<dbReference type="OrthoDB" id="5337438at2759"/>
<dbReference type="EMBL" id="NPHW01002696">
    <property type="protein sequence ID" value="OXV10923.1"/>
    <property type="molecule type" value="Genomic_DNA"/>
</dbReference>
<feature type="compositionally biased region" description="Basic and acidic residues" evidence="2">
    <location>
        <begin position="68"/>
        <end position="83"/>
    </location>
</feature>
<keyword evidence="5" id="KW-1185">Reference proteome</keyword>
<sequence>MASPTSRPRTPGKSSPPDSHPTLDIENGNGSNPQVSTRRTSLGFLRRSKSTEPLADRRPSGGRVSKKMLKEQARDEEFRRQRESAAIPKLAPRLPDLSPTPQLKTFGGDDRPDSVAIISNRLGNRPTSPLPVTVPVMVKENIDPYERTESITHRGRYSYASSAVSTINSPRRLRRRKDPTPYNILVIGTRNSGKTSFLNFLRTSLALPPNKHPIRSPEEFDMPDSSPVNRKFTSHYLETEIDGERVGLTLWDSQGLERNIVDLQLREITAFLESKFEDTLAEEMKVIRSPGVRDTHIHCVFLIIDPVRLDANTTAMQTAANGVSTKFSESGHIVGVLDEDLDLQVLHKIMGKTTVVPVISKADTITTAHMAYLKKAVWDSLKQANIDPLEALSLDDLEDDSSYDSTDRFDEREEDESEARSTAEGDSAIARIPESDAPAADDENPTPTSLSGHGQMSNKSNLTDTPPLPLSILSPDLHSLESKTGPIGRHFPWGFADPYNPEHCDFLKLKDSVFKEWRSDLREASREIWYERWRTSRLNRHTHGSSAKNRFSTKSGPPATGRVAR</sequence>
<dbReference type="SUPFAM" id="SSF52540">
    <property type="entry name" value="P-loop containing nucleoside triphosphate hydrolases"/>
    <property type="match status" value="1"/>
</dbReference>
<feature type="compositionally biased region" description="Polar residues" evidence="2">
    <location>
        <begin position="544"/>
        <end position="555"/>
    </location>
</feature>
<proteinExistence type="inferred from homology"/>
<keyword evidence="1" id="KW-0342">GTP-binding</keyword>
<dbReference type="PROSITE" id="PS51719">
    <property type="entry name" value="G_SEPTIN"/>
    <property type="match status" value="1"/>
</dbReference>
<feature type="domain" description="Septin-type G" evidence="3">
    <location>
        <begin position="178"/>
        <end position="540"/>
    </location>
</feature>
<dbReference type="FunFam" id="3.40.50.300:FF:001827">
    <property type="entry name" value="Septin"/>
    <property type="match status" value="1"/>
</dbReference>
<comment type="caution">
    <text evidence="4">The sequence shown here is derived from an EMBL/GenBank/DDBJ whole genome shotgun (WGS) entry which is preliminary data.</text>
</comment>
<dbReference type="AlphaFoldDB" id="A0A232M3F2"/>
<feature type="compositionally biased region" description="Polar residues" evidence="2">
    <location>
        <begin position="1"/>
        <end position="17"/>
    </location>
</feature>
<evidence type="ECO:0000313" key="5">
    <source>
        <dbReference type="Proteomes" id="UP000243515"/>
    </source>
</evidence>
<dbReference type="InterPro" id="IPR030379">
    <property type="entry name" value="G_SEPTIN_dom"/>
</dbReference>
<dbReference type="GO" id="GO:0005525">
    <property type="term" value="F:GTP binding"/>
    <property type="evidence" value="ECO:0007669"/>
    <property type="project" value="UniProtKB-KW"/>
</dbReference>
<reference evidence="4 5" key="1">
    <citation type="journal article" date="2015" name="Environ. Microbiol.">
        <title>Metagenome sequence of Elaphomyces granulatus from sporocarp tissue reveals Ascomycota ectomycorrhizal fingerprints of genome expansion and a Proteobacteria-rich microbiome.</title>
        <authorList>
            <person name="Quandt C.A."/>
            <person name="Kohler A."/>
            <person name="Hesse C.N."/>
            <person name="Sharpton T.J."/>
            <person name="Martin F."/>
            <person name="Spatafora J.W."/>
        </authorList>
    </citation>
    <scope>NUCLEOTIDE SEQUENCE [LARGE SCALE GENOMIC DNA]</scope>
    <source>
        <strain evidence="4 5">OSC145934</strain>
    </source>
</reference>
<dbReference type="Gene3D" id="3.40.50.300">
    <property type="entry name" value="P-loop containing nucleotide triphosphate hydrolases"/>
    <property type="match status" value="1"/>
</dbReference>
<dbReference type="PANTHER" id="PTHR18884">
    <property type="entry name" value="SEPTIN"/>
    <property type="match status" value="1"/>
</dbReference>
<gene>
    <name evidence="4" type="ORF">Egran_01316</name>
</gene>
<name>A0A232M3F2_9EURO</name>
<feature type="region of interest" description="Disordered" evidence="2">
    <location>
        <begin position="540"/>
        <end position="565"/>
    </location>
</feature>
<feature type="compositionally biased region" description="Low complexity" evidence="2">
    <location>
        <begin position="462"/>
        <end position="477"/>
    </location>
</feature>
<feature type="region of interest" description="Disordered" evidence="2">
    <location>
        <begin position="1"/>
        <end position="112"/>
    </location>
</feature>
<dbReference type="Proteomes" id="UP000243515">
    <property type="component" value="Unassembled WGS sequence"/>
</dbReference>
<protein>
    <recommendedName>
        <fullName evidence="3">Septin-type G domain-containing protein</fullName>
    </recommendedName>
</protein>
<organism evidence="4 5">
    <name type="scientific">Elaphomyces granulatus</name>
    <dbReference type="NCBI Taxonomy" id="519963"/>
    <lineage>
        <taxon>Eukaryota</taxon>
        <taxon>Fungi</taxon>
        <taxon>Dikarya</taxon>
        <taxon>Ascomycota</taxon>
        <taxon>Pezizomycotina</taxon>
        <taxon>Eurotiomycetes</taxon>
        <taxon>Eurotiomycetidae</taxon>
        <taxon>Eurotiales</taxon>
        <taxon>Elaphomycetaceae</taxon>
        <taxon>Elaphomyces</taxon>
    </lineage>
</organism>
<evidence type="ECO:0000256" key="1">
    <source>
        <dbReference type="RuleBase" id="RU004560"/>
    </source>
</evidence>
<feature type="region of interest" description="Disordered" evidence="2">
    <location>
        <begin position="397"/>
        <end position="477"/>
    </location>
</feature>
<feature type="compositionally biased region" description="Polar residues" evidence="2">
    <location>
        <begin position="28"/>
        <end position="40"/>
    </location>
</feature>
<evidence type="ECO:0000256" key="2">
    <source>
        <dbReference type="SAM" id="MobiDB-lite"/>
    </source>
</evidence>
<keyword evidence="1" id="KW-0547">Nucleotide-binding</keyword>
<dbReference type="InterPro" id="IPR027417">
    <property type="entry name" value="P-loop_NTPase"/>
</dbReference>
<accession>A0A232M3F2</accession>
<comment type="similarity">
    <text evidence="1">Belongs to the TRAFAC class TrmE-Era-EngA-EngB-Septin-like GTPase superfamily. Septin GTPase family.</text>
</comment>
<feature type="compositionally biased region" description="Polar residues" evidence="2">
    <location>
        <begin position="445"/>
        <end position="461"/>
    </location>
</feature>
<evidence type="ECO:0000259" key="3">
    <source>
        <dbReference type="PROSITE" id="PS51719"/>
    </source>
</evidence>
<dbReference type="Pfam" id="PF00735">
    <property type="entry name" value="Septin"/>
    <property type="match status" value="3"/>
</dbReference>